<evidence type="ECO:0000313" key="5">
    <source>
        <dbReference type="EMBL" id="RUO38000.1"/>
    </source>
</evidence>
<sequence>MCMCRFVSLCFLFFATLPAVAQASSSVPLAEHRTWLKLLHFDQTPFFEQPHSAVVDDRFFLSPEGKHNPSAELTATIVALEQTDPGDGSHASCRFPARAMWLAQQGVVQPVSAQCEKRDAWLRERQDHHVGVVFASGYMGNPASFFGHMMLHLGQPSPAQSSIQLLDTSLNFGADTQGDGIVPYILKGLFGGYQARYSNVPFFRNADIYSESEMRDMWHYQLNLTPADSAFFIAHLWEIMGQDFDYLFLSENCASRIARSLELVVDADLAASPMPWVAPEHVMIQLSNAQYQGQPLVQSRMHKPSRRYQTEHYFHQLSEVQQLALNAVWASPETLHFELPDFAELAPLQRAAILDVILSHLITLEEAESTLPINTLRQQALMARLRLPTSNPFEQPPAPQPIEQATPSLMARAGLVAASQRPTALRLSVRPMHYDILQSNNTRMPYAGLELFKLEADITQDGMRIHALDLLNVTNFNPRRTSLPEMGQMAWQMKLTVRNRHLACDDCLDTRAELNIGWSDYMNGWVPFALVGAQLRTTVHQEGVAALTLNTGFFRSWNDKQSSYLTLHHENGFQGSFSHNTELRLQHRLQLRREQDVRFHLASDRYGTEAGVSMSWYW</sequence>
<comment type="caution">
    <text evidence="5">The sequence shown here is derived from an EMBL/GenBank/DDBJ whole genome shotgun (WGS) entry which is preliminary data.</text>
</comment>
<dbReference type="InterPro" id="IPR057165">
    <property type="entry name" value="DUF7843"/>
</dbReference>
<evidence type="ECO:0000256" key="1">
    <source>
        <dbReference type="SAM" id="SignalP"/>
    </source>
</evidence>
<dbReference type="Pfam" id="PF25225">
    <property type="entry name" value="DUF7843"/>
    <property type="match status" value="1"/>
</dbReference>
<protein>
    <submittedName>
        <fullName evidence="5">Uncharacterized protein</fullName>
    </submittedName>
</protein>
<evidence type="ECO:0000259" key="3">
    <source>
        <dbReference type="Pfam" id="PF25222"/>
    </source>
</evidence>
<feature type="domain" description="Lnb N-terminal periplasmic" evidence="2">
    <location>
        <begin position="119"/>
        <end position="273"/>
    </location>
</feature>
<evidence type="ECO:0000259" key="4">
    <source>
        <dbReference type="Pfam" id="PF25225"/>
    </source>
</evidence>
<name>A0A432WW39_9GAMM</name>
<reference evidence="5 6" key="1">
    <citation type="journal article" date="2011" name="Front. Microbiol.">
        <title>Genomic signatures of strain selection and enhancement in Bacillus atrophaeus var. globigii, a historical biowarfare simulant.</title>
        <authorList>
            <person name="Gibbons H.S."/>
            <person name="Broomall S.M."/>
            <person name="McNew L.A."/>
            <person name="Daligault H."/>
            <person name="Chapman C."/>
            <person name="Bruce D."/>
            <person name="Karavis M."/>
            <person name="Krepps M."/>
            <person name="McGregor P.A."/>
            <person name="Hong C."/>
            <person name="Park K.H."/>
            <person name="Akmal A."/>
            <person name="Feldman A."/>
            <person name="Lin J.S."/>
            <person name="Chang W.E."/>
            <person name="Higgs B.W."/>
            <person name="Demirev P."/>
            <person name="Lindquist J."/>
            <person name="Liem A."/>
            <person name="Fochler E."/>
            <person name="Read T.D."/>
            <person name="Tapia R."/>
            <person name="Johnson S."/>
            <person name="Bishop-Lilly K.A."/>
            <person name="Detter C."/>
            <person name="Han C."/>
            <person name="Sozhamannan S."/>
            <person name="Rosenzweig C.N."/>
            <person name="Skowronski E.W."/>
        </authorList>
    </citation>
    <scope>NUCLEOTIDE SEQUENCE [LARGE SCALE GENOMIC DNA]</scope>
    <source>
        <strain evidence="5 6">AIT1</strain>
    </source>
</reference>
<dbReference type="AlphaFoldDB" id="A0A432WW39"/>
<gene>
    <name evidence="5" type="ORF">CWE15_10805</name>
</gene>
<organism evidence="5 6">
    <name type="scientific">Aliidiomarina taiwanensis</name>
    <dbReference type="NCBI Taxonomy" id="946228"/>
    <lineage>
        <taxon>Bacteria</taxon>
        <taxon>Pseudomonadati</taxon>
        <taxon>Pseudomonadota</taxon>
        <taxon>Gammaproteobacteria</taxon>
        <taxon>Alteromonadales</taxon>
        <taxon>Idiomarinaceae</taxon>
        <taxon>Aliidiomarina</taxon>
    </lineage>
</organism>
<feature type="signal peptide" evidence="1">
    <location>
        <begin position="1"/>
        <end position="21"/>
    </location>
</feature>
<feature type="chain" id="PRO_5018966407" evidence="1">
    <location>
        <begin position="22"/>
        <end position="618"/>
    </location>
</feature>
<accession>A0A432WW39</accession>
<dbReference type="Proteomes" id="UP000286976">
    <property type="component" value="Unassembled WGS sequence"/>
</dbReference>
<dbReference type="InterPro" id="IPR025178">
    <property type="entry name" value="Lnb_N"/>
</dbReference>
<feature type="domain" description="DUF7840" evidence="3">
    <location>
        <begin position="404"/>
        <end position="617"/>
    </location>
</feature>
<dbReference type="EMBL" id="PIPQ01000009">
    <property type="protein sequence ID" value="RUO38000.1"/>
    <property type="molecule type" value="Genomic_DNA"/>
</dbReference>
<feature type="domain" description="DUF7843" evidence="4">
    <location>
        <begin position="29"/>
        <end position="105"/>
    </location>
</feature>
<dbReference type="Pfam" id="PF25222">
    <property type="entry name" value="DUF7840"/>
    <property type="match status" value="1"/>
</dbReference>
<evidence type="ECO:0000313" key="6">
    <source>
        <dbReference type="Proteomes" id="UP000286976"/>
    </source>
</evidence>
<dbReference type="Pfam" id="PF13387">
    <property type="entry name" value="Lnb_N"/>
    <property type="match status" value="1"/>
</dbReference>
<keyword evidence="1" id="KW-0732">Signal</keyword>
<proteinExistence type="predicted"/>
<dbReference type="InterPro" id="IPR057162">
    <property type="entry name" value="DUF7840"/>
</dbReference>
<evidence type="ECO:0000259" key="2">
    <source>
        <dbReference type="Pfam" id="PF13387"/>
    </source>
</evidence>
<keyword evidence="6" id="KW-1185">Reference proteome</keyword>